<dbReference type="Pfam" id="PF02415">
    <property type="entry name" value="Chlam_PMP"/>
    <property type="match status" value="1"/>
</dbReference>
<protein>
    <recommendedName>
        <fullName evidence="12">Right handed beta helix domain-containing protein</fullName>
    </recommendedName>
</protein>
<evidence type="ECO:0000256" key="4">
    <source>
        <dbReference type="ARBA" id="ARBA00022525"/>
    </source>
</evidence>
<keyword evidence="6 9" id="KW-0472">Membrane</keyword>
<evidence type="ECO:0000313" key="11">
    <source>
        <dbReference type="Proteomes" id="UP001470230"/>
    </source>
</evidence>
<evidence type="ECO:0000256" key="8">
    <source>
        <dbReference type="SAM" id="MobiDB-lite"/>
    </source>
</evidence>
<dbReference type="SUPFAM" id="SSF51126">
    <property type="entry name" value="Pectin lyase-like"/>
    <property type="match status" value="3"/>
</dbReference>
<keyword evidence="5" id="KW-0732">Signal</keyword>
<feature type="transmembrane region" description="Helical" evidence="9">
    <location>
        <begin position="1792"/>
        <end position="1814"/>
    </location>
</feature>
<keyword evidence="4" id="KW-0964">Secreted</keyword>
<reference evidence="10 11" key="1">
    <citation type="submission" date="2024-04" db="EMBL/GenBank/DDBJ databases">
        <title>Tritrichomonas musculus Genome.</title>
        <authorList>
            <person name="Alves-Ferreira E."/>
            <person name="Grigg M."/>
            <person name="Lorenzi H."/>
            <person name="Galac M."/>
        </authorList>
    </citation>
    <scope>NUCLEOTIDE SEQUENCE [LARGE SCALE GENOMIC DNA]</scope>
    <source>
        <strain evidence="10 11">EAF2021</strain>
    </source>
</reference>
<dbReference type="SMART" id="SM00710">
    <property type="entry name" value="PbH1"/>
    <property type="match status" value="14"/>
</dbReference>
<evidence type="ECO:0000256" key="9">
    <source>
        <dbReference type="SAM" id="Phobius"/>
    </source>
</evidence>
<accession>A0ABR2JEV1</accession>
<dbReference type="Proteomes" id="UP001470230">
    <property type="component" value="Unassembled WGS sequence"/>
</dbReference>
<feature type="compositionally biased region" description="Low complexity" evidence="8">
    <location>
        <begin position="1221"/>
        <end position="1475"/>
    </location>
</feature>
<dbReference type="InterPro" id="IPR006626">
    <property type="entry name" value="PbH1"/>
</dbReference>
<gene>
    <name evidence="10" type="ORF">M9Y10_006699</name>
</gene>
<sequence>MLFVFISLFFRVNPPRKRAQFIQKGKEQRYNELIQNRKDWSRSNTISSRKIKEGGEEDDYEGYVFEDLNFTGTNADTNGKYTIHNDDSNLLIQNCHFTNCYVTESVVYFNSPQYDISINSSIFTDCYNNESPVSHTTNIIFSAAHKSIVEKNTITFADIEHSCRAFHFQYSRNTILRENIVTNANVGGNEQNDDSENKYASGMLFIESGTGDPLEITGCRFTSCSGGNGAISRINSIDYPIVITGTTFEKIKHTKIYNQNPNKGNENEGAGYLMIIDCQESTLPVLTFKDCKFSYLESNSKGGGAIGLWFMRKINKNMSIIFDGVTFEHLAYRSDNSAVSITAGGALIFSSLNTNKDTHLIVRNCNFENITGDRNGAAINYEAPEEQLIIEGTTFKNVYTKSTNARTQSSGGAIYIKTTTSTYPISIVDCVFENTYAKTSGNAIQLDESSDSPSFLIQNCTFTNCMHGSFGSQYVIVSTINDLSVVDSKIIFDDNSNSACAGIKASKFINCKITNVDFSQCDKSYALYLDQGNQGQSGLCHIEGCIFDTVNNWFNIILVTHDFVFTDNQMRNRVYDENSDYFGKISFASNIENVQIVRATFSENLCDRLYGGGIGLMITKANKVSFIDSIFTQNEVEENPNEYRPSPESDYYNGDGGAIQIGYSKDTSENDVLFENCTFENNKAPRHGGAIAIQTLKVVDIINCKFITNCADYKYSYRNAKYENHFNKKTDGRGGAIYINPCFSYTENGNKYPATDLFMTQITIQDCRFDQNKAYDGFAIYIEGDESVQTKFIIKGNTFTKNYYQNANSYSSKGGVIASEIGNIYDGKVSSENTFDNDPKVSNIIYVDHFGETPSYNSIYASSFKGWDQSSNNHLYRASSTVGAKLTYKFTGIGFTLFGVYKSDYGKLKIYINDEIFAEIDESQGDEIEAEIFKSPELEFKIHTLEIEVVSGKVEICKADIQTYYSSKFVENFDQNSFGTENNNQDGFRYSSNAKDEILEATITCTQFYILGDPSASGTMTIKVDNKNLVTNYKPVGETDFTFNELIYTSSTLEQRSHTIMIVSESANVVIDSIVYTDHEIYLTESHSNFEYSEEWTEDANKGHKTTVPESSFEYLYFGSAFKLFGTRGASCSSIEITVDGQTSTISLTETKYTMTHVLLVDSTEHWGLQTGQHIIKVKMINPNNVNNAYIEVSQIIYMQLETPPSPSQSLTPAPSETIIPEVSSSEPEPQTSEPEPPVSSEQPPVQESSEQPPVQESSEQPPVQESSEQPPVQESSEQPPVQESSEQPPVQESSEQPPVQESSEQPPVQESSEQPPVQESSEQPPVQESSEQPPVQESSEQPPVQESSEQPPVQESSEQPPVQESSEQPPVQESSEQPPVQESSEQPPVQESSEQPPVQESSEQPPVQESSEQPPVQESSEQPPVQESSEQPPVQESSEQPPVQESSEQPPVQESSEQPPVQESSEQPPVQESSSEVEEESSSLPEEPTSRPPQDIITDDSCDNTNYRCEFEGDIAQTDHVIVKRTEFKDFTKYLGNGGAIYLVDCGLTCDQSSTFTNCEAKRGGGAIFIKTKSEQPNNITITGCKFSQCTAIFGGCIYVYTKIKNIPVRITGCEFICEQLLPQVDGNPSELVGGNAIFMTARNGRVASCQFSSEAEIDGALKFFSNYEVDAPLNKELQEGENVVLVSDCTFDSKKNAKNSIVYVRGNYGVPFEVKDCSFSGRLSKGTHYIKEEVMNKESPEIRVKSCKFADPLVNKNKVNFLSVEVQNPFSPEKVEHKIKGNANSRTRDIAISLAVPAFVAIAIVSVLFVIIKKKSNNLNDQFESSEESDDSTNL</sequence>
<keyword evidence="7" id="KW-0998">Cell outer membrane</keyword>
<keyword evidence="11" id="KW-1185">Reference proteome</keyword>
<comment type="subcellular location">
    <subcellularLocation>
        <location evidence="1">Cell envelope</location>
    </subcellularLocation>
    <subcellularLocation>
        <location evidence="2">Cell outer membrane</location>
    </subcellularLocation>
    <subcellularLocation>
        <location evidence="3">Secreted</location>
    </subcellularLocation>
</comment>
<keyword evidence="9" id="KW-1133">Transmembrane helix</keyword>
<evidence type="ECO:0008006" key="12">
    <source>
        <dbReference type="Google" id="ProtNLM"/>
    </source>
</evidence>
<evidence type="ECO:0000256" key="6">
    <source>
        <dbReference type="ARBA" id="ARBA00023136"/>
    </source>
</evidence>
<feature type="region of interest" description="Disordered" evidence="8">
    <location>
        <begin position="1204"/>
        <end position="1504"/>
    </location>
</feature>
<evidence type="ECO:0000256" key="1">
    <source>
        <dbReference type="ARBA" id="ARBA00004196"/>
    </source>
</evidence>
<keyword evidence="9" id="KW-0812">Transmembrane</keyword>
<dbReference type="EMBL" id="JAPFFF010000012">
    <property type="protein sequence ID" value="KAK8876485.1"/>
    <property type="molecule type" value="Genomic_DNA"/>
</dbReference>
<evidence type="ECO:0000256" key="3">
    <source>
        <dbReference type="ARBA" id="ARBA00004613"/>
    </source>
</evidence>
<comment type="caution">
    <text evidence="10">The sequence shown here is derived from an EMBL/GenBank/DDBJ whole genome shotgun (WGS) entry which is preliminary data.</text>
</comment>
<evidence type="ECO:0000313" key="10">
    <source>
        <dbReference type="EMBL" id="KAK8876485.1"/>
    </source>
</evidence>
<dbReference type="PANTHER" id="PTHR11319">
    <property type="entry name" value="G PROTEIN-COUPLED RECEPTOR-RELATED"/>
    <property type="match status" value="1"/>
</dbReference>
<dbReference type="InterPro" id="IPR003368">
    <property type="entry name" value="POMP_repeat"/>
</dbReference>
<evidence type="ECO:0000256" key="5">
    <source>
        <dbReference type="ARBA" id="ARBA00022729"/>
    </source>
</evidence>
<name>A0ABR2JEV1_9EUKA</name>
<dbReference type="Gene3D" id="2.60.120.260">
    <property type="entry name" value="Galactose-binding domain-like"/>
    <property type="match status" value="3"/>
</dbReference>
<dbReference type="InterPro" id="IPR011050">
    <property type="entry name" value="Pectin_lyase_fold/virulence"/>
</dbReference>
<evidence type="ECO:0000256" key="2">
    <source>
        <dbReference type="ARBA" id="ARBA00004442"/>
    </source>
</evidence>
<proteinExistence type="predicted"/>
<evidence type="ECO:0000256" key="7">
    <source>
        <dbReference type="ARBA" id="ARBA00023237"/>
    </source>
</evidence>
<dbReference type="PANTHER" id="PTHR11319:SF35">
    <property type="entry name" value="OUTER MEMBRANE PROTEIN PMPC-RELATED"/>
    <property type="match status" value="1"/>
</dbReference>
<organism evidence="10 11">
    <name type="scientific">Tritrichomonas musculus</name>
    <dbReference type="NCBI Taxonomy" id="1915356"/>
    <lineage>
        <taxon>Eukaryota</taxon>
        <taxon>Metamonada</taxon>
        <taxon>Parabasalia</taxon>
        <taxon>Tritrichomonadida</taxon>
        <taxon>Tritrichomonadidae</taxon>
        <taxon>Tritrichomonas</taxon>
    </lineage>
</organism>